<proteinExistence type="predicted"/>
<dbReference type="Proteomes" id="UP000008461">
    <property type="component" value="Plasmid pHALHY01"/>
</dbReference>
<keyword evidence="1" id="KW-0614">Plasmid</keyword>
<dbReference type="EMBL" id="CP002692">
    <property type="protein sequence ID" value="AEE54397.1"/>
    <property type="molecule type" value="Genomic_DNA"/>
</dbReference>
<name>F4L7N9_HALH1</name>
<dbReference type="InterPro" id="IPR047677">
    <property type="entry name" value="GDCCVxC"/>
</dbReference>
<dbReference type="NCBIfam" id="NF041374">
    <property type="entry name" value="GDCCVxC"/>
    <property type="match status" value="1"/>
</dbReference>
<reference evidence="1 2" key="1">
    <citation type="journal article" date="2011" name="Stand. Genomic Sci.">
        <title>Complete genome sequence of Haliscomenobacter hydrossis type strain (O).</title>
        <authorList>
            <consortium name="US DOE Joint Genome Institute (JGI-PGF)"/>
            <person name="Daligault H."/>
            <person name="Lapidus A."/>
            <person name="Zeytun A."/>
            <person name="Nolan M."/>
            <person name="Lucas S."/>
            <person name="Del Rio T.G."/>
            <person name="Tice H."/>
            <person name="Cheng J.F."/>
            <person name="Tapia R."/>
            <person name="Han C."/>
            <person name="Goodwin L."/>
            <person name="Pitluck S."/>
            <person name="Liolios K."/>
            <person name="Pagani I."/>
            <person name="Ivanova N."/>
            <person name="Huntemann M."/>
            <person name="Mavromatis K."/>
            <person name="Mikhailova N."/>
            <person name="Pati A."/>
            <person name="Chen A."/>
            <person name="Palaniappan K."/>
            <person name="Land M."/>
            <person name="Hauser L."/>
            <person name="Brambilla E.M."/>
            <person name="Rohde M."/>
            <person name="Verbarg S."/>
            <person name="Goker M."/>
            <person name="Bristow J."/>
            <person name="Eisen J.A."/>
            <person name="Markowitz V."/>
            <person name="Hugenholtz P."/>
            <person name="Kyrpides N.C."/>
            <person name="Klenk H.P."/>
            <person name="Woyke T."/>
        </authorList>
    </citation>
    <scope>NUCLEOTIDE SEQUENCE [LARGE SCALE GENOMIC DNA]</scope>
    <source>
        <strain evidence="2">ATCC 27775 / DSM 1100 / LMG 10767 / O</strain>
        <plasmid evidence="2">Plasmid pHALHY01</plasmid>
    </source>
</reference>
<evidence type="ECO:0000313" key="1">
    <source>
        <dbReference type="EMBL" id="AEE54397.1"/>
    </source>
</evidence>
<evidence type="ECO:0000313" key="2">
    <source>
        <dbReference type="Proteomes" id="UP000008461"/>
    </source>
</evidence>
<accession>F4L7N9</accession>
<reference key="2">
    <citation type="submission" date="2011-04" db="EMBL/GenBank/DDBJ databases">
        <title>Complete sequence of plasmid 1 of Haliscomenobacter hydrossis DSM 1100.</title>
        <authorList>
            <consortium name="US DOE Joint Genome Institute (JGI-PGF)"/>
            <person name="Lucas S."/>
            <person name="Han J."/>
            <person name="Lapidus A."/>
            <person name="Bruce D."/>
            <person name="Goodwin L."/>
            <person name="Pitluck S."/>
            <person name="Peters L."/>
            <person name="Kyrpides N."/>
            <person name="Mavromatis K."/>
            <person name="Ivanova N."/>
            <person name="Ovchinnikova G."/>
            <person name="Pagani I."/>
            <person name="Daligault H."/>
            <person name="Detter J.C."/>
            <person name="Han C."/>
            <person name="Land M."/>
            <person name="Hauser L."/>
            <person name="Markowitz V."/>
            <person name="Cheng J.-F."/>
            <person name="Hugenholtz P."/>
            <person name="Woyke T."/>
            <person name="Wu D."/>
            <person name="Verbarg S."/>
            <person name="Frueling A."/>
            <person name="Brambilla E."/>
            <person name="Klenk H.-P."/>
            <person name="Eisen J.A."/>
        </authorList>
    </citation>
    <scope>NUCLEOTIDE SEQUENCE</scope>
    <source>
        <strain>DSM 1100</strain>
    </source>
</reference>
<sequence length="103" mass="11217">MKKDNFSQFSGAINAEIFGNTKEGIVENEQPSKSVQLVLASTITCPNCGHCKEETMPTDACQYFYACENCKQVLKPKPGDCCVYCSYGTVQCPPIQAGSKNCC</sequence>
<dbReference type="AlphaFoldDB" id="F4L7N9"/>
<gene>
    <name evidence="1" type="ordered locus">Halhy_6581</name>
</gene>
<keyword evidence="2" id="KW-1185">Reference proteome</keyword>
<protein>
    <submittedName>
        <fullName evidence="1">Uncharacterized protein</fullName>
    </submittedName>
</protein>
<dbReference type="KEGG" id="hhy:Halhy_6581"/>
<geneLocation type="plasmid" evidence="1 2">
    <name>pHALHY01</name>
</geneLocation>
<dbReference type="HOGENOM" id="CLU_2259836_0_0_10"/>
<organism evidence="1 2">
    <name type="scientific">Haliscomenobacter hydrossis (strain ATCC 27775 / DSM 1100 / LMG 10767 / O)</name>
    <dbReference type="NCBI Taxonomy" id="760192"/>
    <lineage>
        <taxon>Bacteria</taxon>
        <taxon>Pseudomonadati</taxon>
        <taxon>Bacteroidota</taxon>
        <taxon>Saprospiria</taxon>
        <taxon>Saprospirales</taxon>
        <taxon>Haliscomenobacteraceae</taxon>
        <taxon>Haliscomenobacter</taxon>
    </lineage>
</organism>